<reference evidence="10 11" key="1">
    <citation type="submission" date="2017-02" db="EMBL/GenBank/DDBJ databases">
        <title>Draft genome sequence of Haemophilus felis CCUG 31170 type strain.</title>
        <authorList>
            <person name="Engstrom-Jakobsson H."/>
            <person name="Salva-Serra F."/>
            <person name="Thorell K."/>
            <person name="Gonzales-Siles L."/>
            <person name="Karlsson R."/>
            <person name="Boulund F."/>
            <person name="Engstrand L."/>
            <person name="Kristiansson E."/>
            <person name="Moore E."/>
        </authorList>
    </citation>
    <scope>NUCLEOTIDE SEQUENCE [LARGE SCALE GENOMIC DNA]</scope>
    <source>
        <strain evidence="10 11">CCUG 31170</strain>
    </source>
</reference>
<evidence type="ECO:0000256" key="1">
    <source>
        <dbReference type="ARBA" id="ARBA00004496"/>
    </source>
</evidence>
<dbReference type="HAMAP" id="MF_01161">
    <property type="entry name" value="tRNA_Ile_lys_synt"/>
    <property type="match status" value="1"/>
</dbReference>
<evidence type="ECO:0000256" key="3">
    <source>
        <dbReference type="ARBA" id="ARBA00022598"/>
    </source>
</evidence>
<dbReference type="InterPro" id="IPR012795">
    <property type="entry name" value="tRNA_Ile_lys_synt_N"/>
</dbReference>
<gene>
    <name evidence="8" type="primary">tilS</name>
    <name evidence="10" type="ORF">B0188_08110</name>
</gene>
<dbReference type="NCBIfam" id="TIGR02433">
    <property type="entry name" value="lysidine_TilS_C"/>
    <property type="match status" value="1"/>
</dbReference>
<comment type="domain">
    <text evidence="8">The N-terminal region contains the highly conserved SGGXDS motif, predicted to be a P-loop motif involved in ATP binding.</text>
</comment>
<dbReference type="InterPro" id="IPR012094">
    <property type="entry name" value="tRNA_Ile_lys_synt"/>
</dbReference>
<dbReference type="AlphaFoldDB" id="A0A1T0AXH0"/>
<dbReference type="SUPFAM" id="SSF52402">
    <property type="entry name" value="Adenine nucleotide alpha hydrolases-like"/>
    <property type="match status" value="1"/>
</dbReference>
<dbReference type="EC" id="6.3.4.19" evidence="8"/>
<dbReference type="SUPFAM" id="SSF56037">
    <property type="entry name" value="PheT/TilS domain"/>
    <property type="match status" value="1"/>
</dbReference>
<accession>A0A1T0AXH0</accession>
<dbReference type="GO" id="GO:0005737">
    <property type="term" value="C:cytoplasm"/>
    <property type="evidence" value="ECO:0007669"/>
    <property type="project" value="UniProtKB-SubCell"/>
</dbReference>
<dbReference type="GO" id="GO:0032267">
    <property type="term" value="F:tRNA(Ile)-lysidine synthase activity"/>
    <property type="evidence" value="ECO:0007669"/>
    <property type="project" value="UniProtKB-EC"/>
</dbReference>
<comment type="catalytic activity">
    <reaction evidence="7 8">
        <text>cytidine(34) in tRNA(Ile2) + L-lysine + ATP = lysidine(34) in tRNA(Ile2) + AMP + diphosphate + H(+)</text>
        <dbReference type="Rhea" id="RHEA:43744"/>
        <dbReference type="Rhea" id="RHEA-COMP:10625"/>
        <dbReference type="Rhea" id="RHEA-COMP:10670"/>
        <dbReference type="ChEBI" id="CHEBI:15378"/>
        <dbReference type="ChEBI" id="CHEBI:30616"/>
        <dbReference type="ChEBI" id="CHEBI:32551"/>
        <dbReference type="ChEBI" id="CHEBI:33019"/>
        <dbReference type="ChEBI" id="CHEBI:82748"/>
        <dbReference type="ChEBI" id="CHEBI:83665"/>
        <dbReference type="ChEBI" id="CHEBI:456215"/>
        <dbReference type="EC" id="6.3.4.19"/>
    </reaction>
</comment>
<dbReference type="Gene3D" id="3.40.50.620">
    <property type="entry name" value="HUPs"/>
    <property type="match status" value="1"/>
</dbReference>
<evidence type="ECO:0000256" key="2">
    <source>
        <dbReference type="ARBA" id="ARBA00022490"/>
    </source>
</evidence>
<evidence type="ECO:0000256" key="7">
    <source>
        <dbReference type="ARBA" id="ARBA00048539"/>
    </source>
</evidence>
<dbReference type="InterPro" id="IPR014729">
    <property type="entry name" value="Rossmann-like_a/b/a_fold"/>
</dbReference>
<dbReference type="GO" id="GO:0006400">
    <property type="term" value="P:tRNA modification"/>
    <property type="evidence" value="ECO:0007669"/>
    <property type="project" value="UniProtKB-UniRule"/>
</dbReference>
<dbReference type="STRING" id="123822.B0188_08110"/>
<evidence type="ECO:0000256" key="6">
    <source>
        <dbReference type="ARBA" id="ARBA00022840"/>
    </source>
</evidence>
<dbReference type="GO" id="GO:0005524">
    <property type="term" value="F:ATP binding"/>
    <property type="evidence" value="ECO:0007669"/>
    <property type="project" value="UniProtKB-UniRule"/>
</dbReference>
<comment type="subcellular location">
    <subcellularLocation>
        <location evidence="1 8">Cytoplasm</location>
    </subcellularLocation>
</comment>
<dbReference type="PANTHER" id="PTHR43033">
    <property type="entry name" value="TRNA(ILE)-LYSIDINE SYNTHASE-RELATED"/>
    <property type="match status" value="1"/>
</dbReference>
<dbReference type="CDD" id="cd01992">
    <property type="entry name" value="TilS_N"/>
    <property type="match status" value="1"/>
</dbReference>
<name>A0A1T0AXH0_9PAST</name>
<keyword evidence="11" id="KW-1185">Reference proteome</keyword>
<dbReference type="Pfam" id="PF11734">
    <property type="entry name" value="TilS_C"/>
    <property type="match status" value="1"/>
</dbReference>
<evidence type="ECO:0000313" key="10">
    <source>
        <dbReference type="EMBL" id="OOS02588.1"/>
    </source>
</evidence>
<keyword evidence="4 8" id="KW-0819">tRNA processing</keyword>
<dbReference type="Proteomes" id="UP000190023">
    <property type="component" value="Unassembled WGS sequence"/>
</dbReference>
<sequence length="437" mass="51089">MLFSQFEQQIKSYYPRQKSFLIGFSGGLDSTALLLLLAKLREKSPDLQLRAIHIHHGLSANADAWVGHCQQICQQLQIPFLLEKVQVNNERGIEAGARDARYHAIRQHLQPDEVLVTAHHQQDQTETFLLALKRGSGVSGLSAMQICSELFGLPIFRPLLRFTRQALLDYVQQQNVAWIEDESNEDNRYERNFLRNDVLPILRERWYHFDNAVQRSAQHCFEQQQLLKELLQETFYTHFDQSTQTFHLNQFTQYSDLKQKALLRLWLEKLAVPIPSTLQLNQLIKDVVYARQDSAPQFQLGETVLRRYQNTLYLTPAFLDLRQVKINVPLHRLITLPDNLGTLLITEKEQTQHQQLEAIWDRQGGAIHWTLPFTEQPIQVRFHYSGKVRLSATSAKEEMKKIWQQFHVPVWERQRTPLIFFGEKLQAALGYFNVVNE</sequence>
<dbReference type="EMBL" id="MUYB01000033">
    <property type="protein sequence ID" value="OOS02588.1"/>
    <property type="molecule type" value="Genomic_DNA"/>
</dbReference>
<evidence type="ECO:0000313" key="11">
    <source>
        <dbReference type="Proteomes" id="UP000190023"/>
    </source>
</evidence>
<keyword evidence="3 8" id="KW-0436">Ligase</keyword>
<dbReference type="OrthoDB" id="9807403at2"/>
<evidence type="ECO:0000256" key="5">
    <source>
        <dbReference type="ARBA" id="ARBA00022741"/>
    </source>
</evidence>
<evidence type="ECO:0000259" key="9">
    <source>
        <dbReference type="SMART" id="SM00977"/>
    </source>
</evidence>
<dbReference type="SUPFAM" id="SSF82829">
    <property type="entry name" value="MesJ substrate recognition domain-like"/>
    <property type="match status" value="1"/>
</dbReference>
<keyword evidence="2 8" id="KW-0963">Cytoplasm</keyword>
<comment type="caution">
    <text evidence="10">The sequence shown here is derived from an EMBL/GenBank/DDBJ whole genome shotgun (WGS) entry which is preliminary data.</text>
</comment>
<dbReference type="InterPro" id="IPR015262">
    <property type="entry name" value="tRNA_Ile_lys_synt_subst-bd"/>
</dbReference>
<comment type="similarity">
    <text evidence="8">Belongs to the tRNA(Ile)-lysidine synthase family.</text>
</comment>
<evidence type="ECO:0000256" key="8">
    <source>
        <dbReference type="HAMAP-Rule" id="MF_01161"/>
    </source>
</evidence>
<keyword evidence="5 8" id="KW-0547">Nucleotide-binding</keyword>
<dbReference type="SMART" id="SM00977">
    <property type="entry name" value="TilS_C"/>
    <property type="match status" value="1"/>
</dbReference>
<proteinExistence type="inferred from homology"/>
<dbReference type="InterPro" id="IPR012796">
    <property type="entry name" value="Lysidine-tRNA-synth_C"/>
</dbReference>
<dbReference type="Pfam" id="PF01171">
    <property type="entry name" value="ATP_bind_3"/>
    <property type="match status" value="1"/>
</dbReference>
<feature type="binding site" evidence="8">
    <location>
        <begin position="25"/>
        <end position="30"/>
    </location>
    <ligand>
        <name>ATP</name>
        <dbReference type="ChEBI" id="CHEBI:30616"/>
    </ligand>
</feature>
<protein>
    <recommendedName>
        <fullName evidence="8">tRNA(Ile)-lysidine synthase</fullName>
        <ecNumber evidence="8">6.3.4.19</ecNumber>
    </recommendedName>
    <alternativeName>
        <fullName evidence="8">tRNA(Ile)-2-lysyl-cytidine synthase</fullName>
    </alternativeName>
    <alternativeName>
        <fullName evidence="8">tRNA(Ile)-lysidine synthetase</fullName>
    </alternativeName>
</protein>
<dbReference type="PANTHER" id="PTHR43033:SF1">
    <property type="entry name" value="TRNA(ILE)-LYSIDINE SYNTHASE-RELATED"/>
    <property type="match status" value="1"/>
</dbReference>
<dbReference type="Pfam" id="PF09179">
    <property type="entry name" value="TilS"/>
    <property type="match status" value="1"/>
</dbReference>
<keyword evidence="6 8" id="KW-0067">ATP-binding</keyword>
<dbReference type="InterPro" id="IPR011063">
    <property type="entry name" value="TilS/TtcA_N"/>
</dbReference>
<evidence type="ECO:0000256" key="4">
    <source>
        <dbReference type="ARBA" id="ARBA00022694"/>
    </source>
</evidence>
<comment type="function">
    <text evidence="8">Ligates lysine onto the cytidine present at position 34 of the AUA codon-specific tRNA(Ile) that contains the anticodon CAU, in an ATP-dependent manner. Cytidine is converted to lysidine, thus changing the amino acid specificity of the tRNA from methionine to isoleucine.</text>
</comment>
<feature type="domain" description="Lysidine-tRNA(Ile) synthetase C-terminal" evidence="9">
    <location>
        <begin position="378"/>
        <end position="434"/>
    </location>
</feature>
<organism evidence="10 11">
    <name type="scientific">[Haemophilus] felis</name>
    <dbReference type="NCBI Taxonomy" id="123822"/>
    <lineage>
        <taxon>Bacteria</taxon>
        <taxon>Pseudomonadati</taxon>
        <taxon>Pseudomonadota</taxon>
        <taxon>Gammaproteobacteria</taxon>
        <taxon>Pasteurellales</taxon>
        <taxon>Pasteurellaceae</taxon>
    </lineage>
</organism>
<dbReference type="NCBIfam" id="TIGR02432">
    <property type="entry name" value="lysidine_TilS_N"/>
    <property type="match status" value="1"/>
</dbReference>
<dbReference type="Gene3D" id="1.20.59.20">
    <property type="match status" value="1"/>
</dbReference>